<protein>
    <submittedName>
        <fullName evidence="4">Mu-like prophage tail protein gpP</fullName>
    </submittedName>
</protein>
<evidence type="ECO:0000313" key="5">
    <source>
        <dbReference type="Proteomes" id="UP000198284"/>
    </source>
</evidence>
<dbReference type="EMBL" id="FZOT01000022">
    <property type="protein sequence ID" value="SNT29046.1"/>
    <property type="molecule type" value="Genomic_DNA"/>
</dbReference>
<dbReference type="Pfam" id="PF21929">
    <property type="entry name" value="GpP_4th"/>
    <property type="match status" value="1"/>
</dbReference>
<dbReference type="InterPro" id="IPR023399">
    <property type="entry name" value="Baseplate-like_2-layer_sand"/>
</dbReference>
<name>A0A239LEH7_9BURK</name>
<dbReference type="OrthoDB" id="9016931at2"/>
<keyword evidence="5" id="KW-1185">Reference proteome</keyword>
<feature type="domain" description="Baseplate hub protein gp44-like N-terminal" evidence="1">
    <location>
        <begin position="8"/>
        <end position="92"/>
    </location>
</feature>
<feature type="domain" description="Baseplate hub protein gp44/GpP-like C-terminal" evidence="2">
    <location>
        <begin position="287"/>
        <end position="368"/>
    </location>
</feature>
<dbReference type="Gene3D" id="3.55.50.10">
    <property type="entry name" value="Baseplate protein-like domains"/>
    <property type="match status" value="1"/>
</dbReference>
<dbReference type="InterPro" id="IPR053982">
    <property type="entry name" value="Gp44/GpP-like_C"/>
</dbReference>
<dbReference type="AlphaFoldDB" id="A0A239LEH7"/>
<dbReference type="InterPro" id="IPR049354">
    <property type="entry name" value="GpP-like_N"/>
</dbReference>
<dbReference type="Pfam" id="PF21683">
    <property type="entry name" value="GpP-like_1st"/>
    <property type="match status" value="1"/>
</dbReference>
<dbReference type="SUPFAM" id="SSF69279">
    <property type="entry name" value="Phage tail proteins"/>
    <property type="match status" value="2"/>
</dbReference>
<dbReference type="Pfam" id="PF22255">
    <property type="entry name" value="Gp44-like_2nd"/>
    <property type="match status" value="2"/>
</dbReference>
<accession>A0A239LEH7</accession>
<dbReference type="InterPro" id="IPR053981">
    <property type="entry name" value="Gp44/GpP-like_2nd"/>
</dbReference>
<feature type="domain" description="Baseplate hub protein gp44/GpP-like second" evidence="3">
    <location>
        <begin position="94"/>
        <end position="144"/>
    </location>
</feature>
<gene>
    <name evidence="4" type="ORF">SAMN06265795_12247</name>
</gene>
<evidence type="ECO:0000259" key="3">
    <source>
        <dbReference type="Pfam" id="PF22255"/>
    </source>
</evidence>
<organism evidence="4 5">
    <name type="scientific">Noviherbaspirillum humi</name>
    <dbReference type="NCBI Taxonomy" id="1688639"/>
    <lineage>
        <taxon>Bacteria</taxon>
        <taxon>Pseudomonadati</taxon>
        <taxon>Pseudomonadota</taxon>
        <taxon>Betaproteobacteria</taxon>
        <taxon>Burkholderiales</taxon>
        <taxon>Oxalobacteraceae</taxon>
        <taxon>Noviherbaspirillum</taxon>
    </lineage>
</organism>
<feature type="domain" description="Baseplate hub protein gp44/GpP-like second" evidence="3">
    <location>
        <begin position="156"/>
        <end position="198"/>
    </location>
</feature>
<proteinExistence type="predicted"/>
<evidence type="ECO:0000259" key="1">
    <source>
        <dbReference type="Pfam" id="PF21683"/>
    </source>
</evidence>
<dbReference type="Proteomes" id="UP000198284">
    <property type="component" value="Unassembled WGS sequence"/>
</dbReference>
<dbReference type="Gene3D" id="2.30.300.10">
    <property type="entry name" value="Baseplate protein-like domain - beta roll fold"/>
    <property type="match status" value="1"/>
</dbReference>
<sequence>MTPSNLLTLRVGGQVFAGWKAITVRTGIEQLAGTFELGITERWPGQPKDWVIPPGEACSIEIGDDTVISGYVDAVAVSYDANAHDIKVTGRDRAGDLVDCSAPSTAFANQTFEQIASALCTPYGIEVFDETVGGKKLTTKQKKAGKKGTPPKKARVAGHVPKQACQNGETVFKTLEKLARNEGVLLVSDGEGGLVITRAGMGGHCATVLEQGKNILRASFEHSHAALFSEITVKGQAAAAGAGKFDLSTAAPKATVARAPGAKTGNSQITRYRPLIILAETQADARRCRLRAEWEAANREAKSKKVVITVQGWREPDTGELWQINKMVRVKCPWMRLDGWWLISSVTYKLDEGGSTADLSLVSDKAFDQLPEIPDPAAGATVSKFQVVKK</sequence>
<dbReference type="RefSeq" id="WP_089401430.1">
    <property type="nucleotide sequence ID" value="NZ_FZOT01000022.1"/>
</dbReference>
<dbReference type="PIRSF" id="PIRSF004440">
    <property type="entry name" value="GpP"/>
    <property type="match status" value="1"/>
</dbReference>
<dbReference type="Gene3D" id="3.30.1920.10">
    <property type="entry name" value="Baseplate protein-like domains - 2 layer sandwich fold"/>
    <property type="match status" value="1"/>
</dbReference>
<evidence type="ECO:0000259" key="2">
    <source>
        <dbReference type="Pfam" id="PF21929"/>
    </source>
</evidence>
<reference evidence="4 5" key="1">
    <citation type="submission" date="2017-06" db="EMBL/GenBank/DDBJ databases">
        <authorList>
            <person name="Kim H.J."/>
            <person name="Triplett B.A."/>
        </authorList>
    </citation>
    <scope>NUCLEOTIDE SEQUENCE [LARGE SCALE GENOMIC DNA]</scope>
    <source>
        <strain evidence="4 5">U15</strain>
    </source>
</reference>
<evidence type="ECO:0000313" key="4">
    <source>
        <dbReference type="EMBL" id="SNT29046.1"/>
    </source>
</evidence>
<dbReference type="InterPro" id="IPR026276">
    <property type="entry name" value="Baseplate_GpP"/>
</dbReference>